<protein>
    <recommendedName>
        <fullName evidence="1">Ricin B lectin domain-containing protein</fullName>
    </recommendedName>
</protein>
<proteinExistence type="predicted"/>
<evidence type="ECO:0000313" key="2">
    <source>
        <dbReference type="EMBL" id="RDB22014.1"/>
    </source>
</evidence>
<dbReference type="InterPro" id="IPR035992">
    <property type="entry name" value="Ricin_B-like_lectins"/>
</dbReference>
<dbReference type="EMBL" id="LUEZ02000053">
    <property type="protein sequence ID" value="RDB22014.1"/>
    <property type="molecule type" value="Genomic_DNA"/>
</dbReference>
<dbReference type="OrthoDB" id="2131701at2759"/>
<reference evidence="2" key="1">
    <citation type="submission" date="2018-04" db="EMBL/GenBank/DDBJ databases">
        <title>Whole genome sequencing of Hypsizygus marmoreus.</title>
        <authorList>
            <person name="Choi I.-G."/>
            <person name="Min B."/>
            <person name="Kim J.-G."/>
            <person name="Kim S."/>
            <person name="Oh Y.-L."/>
            <person name="Kong W.-S."/>
            <person name="Park H."/>
            <person name="Jeong J."/>
            <person name="Song E.-S."/>
        </authorList>
    </citation>
    <scope>NUCLEOTIDE SEQUENCE [LARGE SCALE GENOMIC DNA]</scope>
    <source>
        <strain evidence="2">51987-8</strain>
    </source>
</reference>
<feature type="domain" description="Ricin B lectin" evidence="1">
    <location>
        <begin position="39"/>
        <end position="126"/>
    </location>
</feature>
<dbReference type="Proteomes" id="UP000076154">
    <property type="component" value="Unassembled WGS sequence"/>
</dbReference>
<dbReference type="STRING" id="39966.A0A369JRP0"/>
<dbReference type="Gene3D" id="2.80.10.50">
    <property type="match status" value="1"/>
</dbReference>
<dbReference type="InParanoid" id="A0A369JRP0"/>
<name>A0A369JRP0_HYPMA</name>
<organism evidence="2 3">
    <name type="scientific">Hypsizygus marmoreus</name>
    <name type="common">White beech mushroom</name>
    <name type="synonym">Agaricus marmoreus</name>
    <dbReference type="NCBI Taxonomy" id="39966"/>
    <lineage>
        <taxon>Eukaryota</taxon>
        <taxon>Fungi</taxon>
        <taxon>Dikarya</taxon>
        <taxon>Basidiomycota</taxon>
        <taxon>Agaricomycotina</taxon>
        <taxon>Agaricomycetes</taxon>
        <taxon>Agaricomycetidae</taxon>
        <taxon>Agaricales</taxon>
        <taxon>Tricholomatineae</taxon>
        <taxon>Lyophyllaceae</taxon>
        <taxon>Hypsizygus</taxon>
    </lineage>
</organism>
<comment type="caution">
    <text evidence="2">The sequence shown here is derived from an EMBL/GenBank/DDBJ whole genome shotgun (WGS) entry which is preliminary data.</text>
</comment>
<gene>
    <name evidence="2" type="ORF">Hypma_010815</name>
</gene>
<evidence type="ECO:0000259" key="1">
    <source>
        <dbReference type="Pfam" id="PF14200"/>
    </source>
</evidence>
<keyword evidence="3" id="KW-1185">Reference proteome</keyword>
<dbReference type="Pfam" id="PF14200">
    <property type="entry name" value="RicinB_lectin_2"/>
    <property type="match status" value="1"/>
</dbReference>
<sequence>MSIQSGNTYKLVNVKGGTVIDLSGTDGTSVLGWNDHGGDNQKWVVEQNLGNQWSFKNVGSGRYLGLGEGHGNGRRLEGVEEPFGWDIFPDEEDSSVYRINAPGLTHFNVDLSDHGNSENGTPIALWGKWKGTNQKWRFEEA</sequence>
<dbReference type="AlphaFoldDB" id="A0A369JRP0"/>
<dbReference type="InterPro" id="IPR000772">
    <property type="entry name" value="Ricin_B_lectin"/>
</dbReference>
<accession>A0A369JRP0</accession>
<dbReference type="SUPFAM" id="SSF50370">
    <property type="entry name" value="Ricin B-like lectins"/>
    <property type="match status" value="1"/>
</dbReference>
<dbReference type="CDD" id="cd23422">
    <property type="entry name" value="beta-trefoil_Ricin_MPL_CNL"/>
    <property type="match status" value="1"/>
</dbReference>
<evidence type="ECO:0000313" key="3">
    <source>
        <dbReference type="Proteomes" id="UP000076154"/>
    </source>
</evidence>